<dbReference type="EMBL" id="MNPL01000708">
    <property type="protein sequence ID" value="OQR79775.1"/>
    <property type="molecule type" value="Genomic_DNA"/>
</dbReference>
<keyword evidence="4" id="KW-0401">Integrin</keyword>
<feature type="compositionally biased region" description="Basic and acidic residues" evidence="2">
    <location>
        <begin position="44"/>
        <end position="54"/>
    </location>
</feature>
<dbReference type="GO" id="GO:0007229">
    <property type="term" value="P:integrin-mediated signaling pathway"/>
    <property type="evidence" value="ECO:0007669"/>
    <property type="project" value="UniProtKB-KW"/>
</dbReference>
<evidence type="ECO:0000313" key="5">
    <source>
        <dbReference type="Proteomes" id="UP000192247"/>
    </source>
</evidence>
<proteinExistence type="predicted"/>
<evidence type="ECO:0000259" key="3">
    <source>
        <dbReference type="Pfam" id="PF01562"/>
    </source>
</evidence>
<organism evidence="4 5">
    <name type="scientific">Tropilaelaps mercedesae</name>
    <dbReference type="NCBI Taxonomy" id="418985"/>
    <lineage>
        <taxon>Eukaryota</taxon>
        <taxon>Metazoa</taxon>
        <taxon>Ecdysozoa</taxon>
        <taxon>Arthropoda</taxon>
        <taxon>Chelicerata</taxon>
        <taxon>Arachnida</taxon>
        <taxon>Acari</taxon>
        <taxon>Parasitiformes</taxon>
        <taxon>Mesostigmata</taxon>
        <taxon>Gamasina</taxon>
        <taxon>Dermanyssoidea</taxon>
        <taxon>Laelapidae</taxon>
        <taxon>Tropilaelaps</taxon>
    </lineage>
</organism>
<dbReference type="Pfam" id="PF01562">
    <property type="entry name" value="Pep_M12B_propep"/>
    <property type="match status" value="1"/>
</dbReference>
<dbReference type="STRING" id="418985.A0A1V9Y240"/>
<feature type="region of interest" description="Disordered" evidence="2">
    <location>
        <begin position="39"/>
        <end position="70"/>
    </location>
</feature>
<evidence type="ECO:0000256" key="2">
    <source>
        <dbReference type="SAM" id="MobiDB-lite"/>
    </source>
</evidence>
<sequence>MRGAERFALDLDWFEVVHPRKMTADGTFLSHQLTHSVAAESPAADDRRQRHDAISEPSYGHRSRRSLDSVAGSDDAEVHYELPIEGTSYHIALQPNRDFMSPALVVERHRGVGDVAHSRLYLGSHRRHCHFSGTMRRINDSYSSAQAAISTCNGLVSVPR</sequence>
<dbReference type="InterPro" id="IPR002870">
    <property type="entry name" value="Peptidase_M12B_N"/>
</dbReference>
<name>A0A1V9Y240_9ACAR</name>
<evidence type="ECO:0000313" key="4">
    <source>
        <dbReference type="EMBL" id="OQR79775.1"/>
    </source>
</evidence>
<accession>A0A1V9Y240</accession>
<gene>
    <name evidence="4" type="ORF">BIW11_05498</name>
</gene>
<dbReference type="Proteomes" id="UP000192247">
    <property type="component" value="Unassembled WGS sequence"/>
</dbReference>
<keyword evidence="5" id="KW-1185">Reference proteome</keyword>
<keyword evidence="1" id="KW-1015">Disulfide bond</keyword>
<protein>
    <submittedName>
        <fullName evidence="4">A disintegrin and metalloproteinase with thrombospondin motifs 7-like</fullName>
    </submittedName>
</protein>
<feature type="domain" description="Peptidase M12B propeptide" evidence="3">
    <location>
        <begin position="15"/>
        <end position="136"/>
    </location>
</feature>
<dbReference type="AlphaFoldDB" id="A0A1V9Y240"/>
<dbReference type="OrthoDB" id="412680at2759"/>
<comment type="caution">
    <text evidence="4">The sequence shown here is derived from an EMBL/GenBank/DDBJ whole genome shotgun (WGS) entry which is preliminary data.</text>
</comment>
<evidence type="ECO:0000256" key="1">
    <source>
        <dbReference type="ARBA" id="ARBA00023157"/>
    </source>
</evidence>
<dbReference type="InParanoid" id="A0A1V9Y240"/>
<reference evidence="4 5" key="1">
    <citation type="journal article" date="2017" name="Gigascience">
        <title>Draft genome of the honey bee ectoparasitic mite, Tropilaelaps mercedesae, is shaped by the parasitic life history.</title>
        <authorList>
            <person name="Dong X."/>
            <person name="Armstrong S.D."/>
            <person name="Xia D."/>
            <person name="Makepeace B.L."/>
            <person name="Darby A.C."/>
            <person name="Kadowaki T."/>
        </authorList>
    </citation>
    <scope>NUCLEOTIDE SEQUENCE [LARGE SCALE GENOMIC DNA]</scope>
    <source>
        <strain evidence="4">Wuxi-XJTLU</strain>
    </source>
</reference>